<dbReference type="NCBIfam" id="NF009644">
    <property type="entry name" value="PRK13169.1-5"/>
    <property type="match status" value="1"/>
</dbReference>
<dbReference type="AlphaFoldDB" id="A0A0J6DXJ4"/>
<evidence type="ECO:0000256" key="7">
    <source>
        <dbReference type="SAM" id="Coils"/>
    </source>
</evidence>
<keyword evidence="5 6" id="KW-0236">DNA replication inhibitor</keyword>
<evidence type="ECO:0000313" key="11">
    <source>
        <dbReference type="Proteomes" id="UP000036168"/>
    </source>
</evidence>
<dbReference type="GO" id="GO:0006260">
    <property type="term" value="P:DNA replication"/>
    <property type="evidence" value="ECO:0007669"/>
    <property type="project" value="UniProtKB-KW"/>
</dbReference>
<dbReference type="Proteomes" id="UP000036168">
    <property type="component" value="Unassembled WGS sequence"/>
</dbReference>
<dbReference type="GeneID" id="82851101"/>
<dbReference type="HAMAP" id="MF_01159">
    <property type="entry name" value="YabA"/>
    <property type="match status" value="1"/>
</dbReference>
<evidence type="ECO:0000256" key="1">
    <source>
        <dbReference type="ARBA" id="ARBA00022490"/>
    </source>
</evidence>
<reference evidence="8" key="2">
    <citation type="submission" date="2015-10" db="EMBL/GenBank/DDBJ databases">
        <authorList>
            <person name="Dunlap C."/>
        </authorList>
    </citation>
    <scope>NUCLEOTIDE SEQUENCE</scope>
    <source>
        <strain evidence="8">GO-13</strain>
    </source>
</reference>
<accession>A0A0J6EGW1</accession>
<feature type="binding site" evidence="6">
    <location>
        <position position="110"/>
    </location>
    <ligand>
        <name>Zn(2+)</name>
        <dbReference type="ChEBI" id="CHEBI:29105"/>
    </ligand>
</feature>
<keyword evidence="1 6" id="KW-0963">Cytoplasm</keyword>
<dbReference type="Proteomes" id="UP001341297">
    <property type="component" value="Unassembled WGS sequence"/>
</dbReference>
<keyword evidence="4 6" id="KW-0862">Zinc</keyword>
<comment type="similarity">
    <text evidence="6">Belongs to the YabA family.</text>
</comment>
<dbReference type="RefSeq" id="WP_046131739.1">
    <property type="nucleotide sequence ID" value="NZ_CP023481.1"/>
</dbReference>
<keyword evidence="2 6" id="KW-0235">DNA replication</keyword>
<dbReference type="InterPro" id="IPR010377">
    <property type="entry name" value="YabA"/>
</dbReference>
<dbReference type="GO" id="GO:0008270">
    <property type="term" value="F:zinc ion binding"/>
    <property type="evidence" value="ECO:0007669"/>
    <property type="project" value="UniProtKB-UniRule"/>
</dbReference>
<comment type="function">
    <text evidence="6">Involved in control of chromosome replication initiation. Inhibits the cooperative binding of DnaA to the oriC region, thus negatively regulating initiation of chromosome replication. Inhibits the ability of DnaA-ATP to form a helix on DNA; does not disassemble preformed DnaA-DNA helices. Decreases the residence time of DnaA on the chromosome at its binding sites (oriC, replication forks and promoter-binding sites). Tethers DnaA to the replication machinery via the DNA polymerase beta sliding clamp subunit (dnaN). Associates with oriC and other DnaA targets on the chromosome in a DnaA-dependent manner.</text>
</comment>
<dbReference type="EMBL" id="CP035232">
    <property type="protein sequence ID" value="QAT63550.1"/>
    <property type="molecule type" value="Genomic_DNA"/>
</dbReference>
<evidence type="ECO:0000313" key="13">
    <source>
        <dbReference type="Proteomes" id="UP001341297"/>
    </source>
</evidence>
<evidence type="ECO:0000313" key="10">
    <source>
        <dbReference type="EMBL" id="QAT63550.1"/>
    </source>
</evidence>
<name>A0A0J6DXJ4_9BACI</name>
<proteinExistence type="inferred from homology"/>
<dbReference type="OrthoDB" id="2112130at2"/>
<dbReference type="PATRIC" id="fig|1664069.3.peg.2715"/>
<reference evidence="10 12" key="3">
    <citation type="submission" date="2019-01" db="EMBL/GenBank/DDBJ databases">
        <title>Genome sequence of Bacillus glycinifermentans SRCM103574.</title>
        <authorList>
            <person name="Kong H.-J."/>
            <person name="Jeong S.-Y."/>
            <person name="Jeong D.-Y."/>
        </authorList>
    </citation>
    <scope>NUCLEOTIDE SEQUENCE [LARGE SCALE GENOMIC DNA]</scope>
    <source>
        <strain evidence="10 12">SRCM103574</strain>
    </source>
</reference>
<evidence type="ECO:0000256" key="5">
    <source>
        <dbReference type="ARBA" id="ARBA00022880"/>
    </source>
</evidence>
<feature type="coiled-coil region" evidence="7">
    <location>
        <begin position="31"/>
        <end position="72"/>
    </location>
</feature>
<comment type="subunit">
    <text evidence="6">Homotetramer. Interacts with both DnaA and DnaN, acting as a bridge between these two proteins.</text>
</comment>
<dbReference type="KEGG" id="bgy:BGLY_0037"/>
<keyword evidence="7" id="KW-0175">Coiled coil</keyword>
<dbReference type="Gene3D" id="1.20.5.1160">
    <property type="entry name" value="Vasodilator-stimulated phosphoprotein"/>
    <property type="match status" value="1"/>
</dbReference>
<evidence type="ECO:0000313" key="9">
    <source>
        <dbReference type="EMBL" id="MEC0487737.1"/>
    </source>
</evidence>
<organism evidence="8 11">
    <name type="scientific">Bacillus glycinifermentans</name>
    <dbReference type="NCBI Taxonomy" id="1664069"/>
    <lineage>
        <taxon>Bacteria</taxon>
        <taxon>Bacillati</taxon>
        <taxon>Bacillota</taxon>
        <taxon>Bacilli</taxon>
        <taxon>Bacillales</taxon>
        <taxon>Bacillaceae</taxon>
        <taxon>Bacillus</taxon>
    </lineage>
</organism>
<reference evidence="9 13" key="4">
    <citation type="submission" date="2023-03" db="EMBL/GenBank/DDBJ databases">
        <title>Agriculturally important microbes genome sequencing.</title>
        <authorList>
            <person name="Dunlap C."/>
        </authorList>
    </citation>
    <scope>NUCLEOTIDE SEQUENCE [LARGE SCALE GENOMIC DNA]</scope>
    <source>
        <strain evidence="9 13">CBP-3203</strain>
    </source>
</reference>
<feature type="binding site" evidence="6">
    <location>
        <position position="95"/>
    </location>
    <ligand>
        <name>Zn(2+)</name>
        <dbReference type="ChEBI" id="CHEBI:29105"/>
    </ligand>
</feature>
<keyword evidence="13" id="KW-1185">Reference proteome</keyword>
<dbReference type="GO" id="GO:0008156">
    <property type="term" value="P:negative regulation of DNA replication"/>
    <property type="evidence" value="ECO:0007669"/>
    <property type="project" value="UniProtKB-UniRule"/>
</dbReference>
<reference evidence="8 11" key="1">
    <citation type="journal article" date="2015" name="Int. J. Syst. Evol. Microbiol.">
        <title>Bacillus glycinifermentans sp. nov., isolated from fermented soybean paste.</title>
        <authorList>
            <person name="Kim S.J."/>
            <person name="Dunlap C.A."/>
            <person name="Kwon S.W."/>
            <person name="Rooney A.P."/>
        </authorList>
    </citation>
    <scope>NUCLEOTIDE SEQUENCE [LARGE SCALE GENOMIC DNA]</scope>
    <source>
        <strain evidence="8 11">GO-13</strain>
    </source>
</reference>
<gene>
    <name evidence="6 9" type="primary">yabA</name>
    <name evidence="8" type="ORF">AB447_214905</name>
    <name evidence="10" type="ORF">EQZ20_00245</name>
    <name evidence="9" type="ORF">P8828_23600</name>
</gene>
<dbReference type="Pfam" id="PF06156">
    <property type="entry name" value="YabA"/>
    <property type="match status" value="1"/>
</dbReference>
<accession>A0A0J6DXJ4</accession>
<dbReference type="Proteomes" id="UP000288675">
    <property type="component" value="Chromosome"/>
</dbReference>
<evidence type="ECO:0000256" key="4">
    <source>
        <dbReference type="ARBA" id="ARBA00022833"/>
    </source>
</evidence>
<evidence type="ECO:0000256" key="3">
    <source>
        <dbReference type="ARBA" id="ARBA00022723"/>
    </source>
</evidence>
<dbReference type="GO" id="GO:0043590">
    <property type="term" value="C:bacterial nucleoid"/>
    <property type="evidence" value="ECO:0007669"/>
    <property type="project" value="UniProtKB-UniRule"/>
</dbReference>
<dbReference type="EMBL" id="LECW02000011">
    <property type="protein sequence ID" value="KRT94447.1"/>
    <property type="molecule type" value="Genomic_DNA"/>
</dbReference>
<protein>
    <recommendedName>
        <fullName evidence="6">Replication initiation control protein YabA</fullName>
    </recommendedName>
</protein>
<evidence type="ECO:0000313" key="8">
    <source>
        <dbReference type="EMBL" id="KRT94447.1"/>
    </source>
</evidence>
<keyword evidence="3 6" id="KW-0479">Metal-binding</keyword>
<evidence type="ECO:0000256" key="6">
    <source>
        <dbReference type="HAMAP-Rule" id="MF_01159"/>
    </source>
</evidence>
<comment type="subcellular location">
    <subcellularLocation>
        <location evidence="6">Cytoplasm</location>
        <location evidence="6">Nucleoid</location>
    </subcellularLocation>
    <text evidence="6">Localizes in tight foci, which correspond to the replisome at mid-cell throughout the cell cycle.</text>
</comment>
<feature type="binding site" evidence="6">
    <location>
        <position position="113"/>
    </location>
    <ligand>
        <name>Zn(2+)</name>
        <dbReference type="ChEBI" id="CHEBI:29105"/>
    </ligand>
</feature>
<dbReference type="STRING" id="1664069.BGLY_0037"/>
<dbReference type="EMBL" id="JARRTL010000035">
    <property type="protein sequence ID" value="MEC0487737.1"/>
    <property type="molecule type" value="Genomic_DNA"/>
</dbReference>
<evidence type="ECO:0000256" key="2">
    <source>
        <dbReference type="ARBA" id="ARBA00022705"/>
    </source>
</evidence>
<dbReference type="PIRSF" id="PIRSF021439">
    <property type="entry name" value="DUF972"/>
    <property type="match status" value="1"/>
</dbReference>
<sequence>MDKKELFDTVISLEEQIGSLYRQLGDLKQHIGEMIEENNHLQLENEHLRKRLEETDQRLKTAKAGGKELKAEKTGHADIGEGHDNLARLYQEGFHICNIHYGSVRKEGDCLFCLSFLNKK</sequence>
<evidence type="ECO:0000313" key="12">
    <source>
        <dbReference type="Proteomes" id="UP000288675"/>
    </source>
</evidence>
<comment type="cofactor">
    <cofactor evidence="6">
        <name>Zn(2+)</name>
        <dbReference type="ChEBI" id="CHEBI:29105"/>
    </cofactor>
    <text evidence="6">Binds 1 zinc ion per subunit.</text>
</comment>
<feature type="binding site" evidence="6">
    <location>
        <position position="97"/>
    </location>
    <ligand>
        <name>Zn(2+)</name>
        <dbReference type="ChEBI" id="CHEBI:29105"/>
    </ligand>
</feature>